<evidence type="ECO:0000259" key="8">
    <source>
        <dbReference type="Pfam" id="PF00814"/>
    </source>
</evidence>
<dbReference type="PANTHER" id="PTHR11735:SF6">
    <property type="entry name" value="TRNA N6-ADENOSINE THREONYLCARBAMOYLTRANSFERASE, MITOCHONDRIAL"/>
    <property type="match status" value="1"/>
</dbReference>
<dbReference type="Gene3D" id="3.30.420.40">
    <property type="match status" value="2"/>
</dbReference>
<dbReference type="EC" id="2.3.1.234" evidence="1"/>
<evidence type="ECO:0000256" key="3">
    <source>
        <dbReference type="ARBA" id="ARBA00022694"/>
    </source>
</evidence>
<evidence type="ECO:0000256" key="5">
    <source>
        <dbReference type="ARBA" id="ARBA00023004"/>
    </source>
</evidence>
<dbReference type="InterPro" id="IPR043129">
    <property type="entry name" value="ATPase_NBD"/>
</dbReference>
<proteinExistence type="predicted"/>
<dbReference type="Pfam" id="PF00814">
    <property type="entry name" value="TsaD"/>
    <property type="match status" value="1"/>
</dbReference>
<dbReference type="RefSeq" id="WP_079547496.1">
    <property type="nucleotide sequence ID" value="NZ_CP117826.1"/>
</dbReference>
<keyword evidence="6" id="KW-0012">Acyltransferase</keyword>
<evidence type="ECO:0000313" key="9">
    <source>
        <dbReference type="EMBL" id="XCC62714.1"/>
    </source>
</evidence>
<dbReference type="InterPro" id="IPR000905">
    <property type="entry name" value="Gcp-like_dom"/>
</dbReference>
<protein>
    <recommendedName>
        <fullName evidence="1">N(6)-L-threonylcarbamoyladenine synthase</fullName>
        <ecNumber evidence="1">2.3.1.234</ecNumber>
    </recommendedName>
</protein>
<reference evidence="9" key="1">
    <citation type="submission" date="2023-02" db="EMBL/GenBank/DDBJ databases">
        <title>Gut commensal Christensenella minuta modulates host metabolism via a new class of secondary bile acids.</title>
        <authorList>
            <person name="Liu C."/>
        </authorList>
    </citation>
    <scope>NUCLEOTIDE SEQUENCE</scope>
    <source>
        <strain evidence="9">CA70</strain>
    </source>
</reference>
<dbReference type="EMBL" id="CP117826">
    <property type="protein sequence ID" value="XCC62714.1"/>
    <property type="molecule type" value="Genomic_DNA"/>
</dbReference>
<organism evidence="9">
    <name type="scientific">Christensenella massiliensis</name>
    <dbReference type="NCBI Taxonomy" id="1805714"/>
    <lineage>
        <taxon>Bacteria</taxon>
        <taxon>Bacillati</taxon>
        <taxon>Bacillota</taxon>
        <taxon>Clostridia</taxon>
        <taxon>Christensenellales</taxon>
        <taxon>Christensenellaceae</taxon>
        <taxon>Christensenella</taxon>
    </lineage>
</organism>
<gene>
    <name evidence="9" type="ORF">PUP29_01975</name>
</gene>
<dbReference type="SUPFAM" id="SSF53067">
    <property type="entry name" value="Actin-like ATPase domain"/>
    <property type="match status" value="1"/>
</dbReference>
<dbReference type="GO" id="GO:0046872">
    <property type="term" value="F:metal ion binding"/>
    <property type="evidence" value="ECO:0007669"/>
    <property type="project" value="UniProtKB-KW"/>
</dbReference>
<evidence type="ECO:0000256" key="4">
    <source>
        <dbReference type="ARBA" id="ARBA00022723"/>
    </source>
</evidence>
<dbReference type="PRINTS" id="PR00789">
    <property type="entry name" value="OSIALOPTASE"/>
</dbReference>
<feature type="domain" description="Gcp-like" evidence="8">
    <location>
        <begin position="69"/>
        <end position="295"/>
    </location>
</feature>
<keyword evidence="3" id="KW-0819">tRNA processing</keyword>
<evidence type="ECO:0000256" key="2">
    <source>
        <dbReference type="ARBA" id="ARBA00022679"/>
    </source>
</evidence>
<dbReference type="GO" id="GO:0008033">
    <property type="term" value="P:tRNA processing"/>
    <property type="evidence" value="ECO:0007669"/>
    <property type="project" value="UniProtKB-KW"/>
</dbReference>
<sequence>MTAYLGIDTSCYTTSLAIANQEGEILRQLKIPLEVAQGKKGLQQSQAVFLHIKNFSRMFREYRLHDYGKLGGICVSERPRPQCGSYMPVFTVGTMLGDAFSSLSSAPVTYATHQEGHLSAALIGNPMPEKFLAAHVSGGTTEILSVQKSEASFLIDKIGGTKDIAAGQLIDRLGQKLAFPFPSGKSIEQAAANGEDLKLKVSVSGTEINLSGLEAQLFRIFDKSRAADLCSSVLLGIARTLELALESAISATGIRDVLLFGGVICNGLIRSYLSDRLERVRFAKIEFSSDNAAGLAVLAAQRR</sequence>
<dbReference type="AlphaFoldDB" id="A0AAU8A9N2"/>
<evidence type="ECO:0000256" key="6">
    <source>
        <dbReference type="ARBA" id="ARBA00023315"/>
    </source>
</evidence>
<evidence type="ECO:0000256" key="1">
    <source>
        <dbReference type="ARBA" id="ARBA00012156"/>
    </source>
</evidence>
<dbReference type="InterPro" id="IPR017861">
    <property type="entry name" value="KAE1/TsaD"/>
</dbReference>
<evidence type="ECO:0000256" key="7">
    <source>
        <dbReference type="ARBA" id="ARBA00048117"/>
    </source>
</evidence>
<keyword evidence="5" id="KW-0408">Iron</keyword>
<comment type="catalytic activity">
    <reaction evidence="7">
        <text>L-threonylcarbamoyladenylate + adenosine(37) in tRNA = N(6)-L-threonylcarbamoyladenosine(37) in tRNA + AMP + H(+)</text>
        <dbReference type="Rhea" id="RHEA:37059"/>
        <dbReference type="Rhea" id="RHEA-COMP:10162"/>
        <dbReference type="Rhea" id="RHEA-COMP:10163"/>
        <dbReference type="ChEBI" id="CHEBI:15378"/>
        <dbReference type="ChEBI" id="CHEBI:73682"/>
        <dbReference type="ChEBI" id="CHEBI:74411"/>
        <dbReference type="ChEBI" id="CHEBI:74418"/>
        <dbReference type="ChEBI" id="CHEBI:456215"/>
        <dbReference type="EC" id="2.3.1.234"/>
    </reaction>
</comment>
<dbReference type="GO" id="GO:0061711">
    <property type="term" value="F:tRNA N(6)-L-threonylcarbamoyladenine synthase activity"/>
    <property type="evidence" value="ECO:0007669"/>
    <property type="project" value="UniProtKB-EC"/>
</dbReference>
<dbReference type="PANTHER" id="PTHR11735">
    <property type="entry name" value="TRNA N6-ADENOSINE THREONYLCARBAMOYLTRANSFERASE"/>
    <property type="match status" value="1"/>
</dbReference>
<keyword evidence="2" id="KW-0808">Transferase</keyword>
<accession>A0AAU8A9N2</accession>
<keyword evidence="4" id="KW-0479">Metal-binding</keyword>
<name>A0AAU8A9N2_9FIRM</name>